<organism evidence="1 2">
    <name type="scientific">Paenibacillus xerothermodurans</name>
    <dbReference type="NCBI Taxonomy" id="1977292"/>
    <lineage>
        <taxon>Bacteria</taxon>
        <taxon>Bacillati</taxon>
        <taxon>Bacillota</taxon>
        <taxon>Bacilli</taxon>
        <taxon>Bacillales</taxon>
        <taxon>Paenibacillaceae</taxon>
        <taxon>Paenibacillus</taxon>
    </lineage>
</organism>
<proteinExistence type="predicted"/>
<gene>
    <name evidence="1" type="ORF">CBW46_014150</name>
</gene>
<reference evidence="1" key="1">
    <citation type="submission" date="2018-06" db="EMBL/GenBank/DDBJ databases">
        <title>Paenibacillus xerothermodurans sp. nov. an extremely dry heat resistant spore forming bacterium isolated from the soil of Cape Canaveral, Florida.</title>
        <authorList>
            <person name="Seuylemezian A."/>
            <person name="Kaur N."/>
            <person name="Patil P."/>
            <person name="Patil P."/>
            <person name="Mayilraj S."/>
            <person name="Vaishampayan P."/>
        </authorList>
    </citation>
    <scope>NUCLEOTIDE SEQUENCE [LARGE SCALE GENOMIC DNA]</scope>
    <source>
        <strain evidence="1">ATCC 27380</strain>
    </source>
</reference>
<accession>A0A2W1N7A4</accession>
<dbReference type="OrthoDB" id="2926916at2"/>
<dbReference type="AlphaFoldDB" id="A0A2W1N7A4"/>
<protein>
    <submittedName>
        <fullName evidence="1">Uncharacterized protein</fullName>
    </submittedName>
</protein>
<evidence type="ECO:0000313" key="2">
    <source>
        <dbReference type="Proteomes" id="UP000214746"/>
    </source>
</evidence>
<keyword evidence="2" id="KW-1185">Reference proteome</keyword>
<evidence type="ECO:0000313" key="1">
    <source>
        <dbReference type="EMBL" id="PZE20287.1"/>
    </source>
</evidence>
<dbReference type="RefSeq" id="WP_089200656.1">
    <property type="nucleotide sequence ID" value="NZ_NHRJ02000008.1"/>
</dbReference>
<name>A0A2W1N7A4_PAEXE</name>
<dbReference type="EMBL" id="NHRJ02000008">
    <property type="protein sequence ID" value="PZE20287.1"/>
    <property type="molecule type" value="Genomic_DNA"/>
</dbReference>
<comment type="caution">
    <text evidence="1">The sequence shown here is derived from an EMBL/GenBank/DDBJ whole genome shotgun (WGS) entry which is preliminary data.</text>
</comment>
<dbReference type="Proteomes" id="UP000214746">
    <property type="component" value="Unassembled WGS sequence"/>
</dbReference>
<sequence>MATNETFTQYAFHLAQSEEYKRMKEASAQNATAYYTHGAQESEHKARAYELRASLGDNFPVQEVAQTARAQA</sequence>